<comment type="caution">
    <text evidence="1">The sequence shown here is derived from an EMBL/GenBank/DDBJ whole genome shotgun (WGS) entry which is preliminary data.</text>
</comment>
<protein>
    <recommendedName>
        <fullName evidence="3">RHIM domain-containing protein</fullName>
    </recommendedName>
</protein>
<reference evidence="1 2" key="1">
    <citation type="journal article" date="2019" name="Int. J. Syst. Evol. Microbiol.">
        <title>The Global Catalogue of Microorganisms (GCM) 10K type strain sequencing project: providing services to taxonomists for standard genome sequencing and annotation.</title>
        <authorList>
            <consortium name="The Broad Institute Genomics Platform"/>
            <consortium name="The Broad Institute Genome Sequencing Center for Infectious Disease"/>
            <person name="Wu L."/>
            <person name="Ma J."/>
        </authorList>
    </citation>
    <scope>NUCLEOTIDE SEQUENCE [LARGE SCALE GENOMIC DNA]</scope>
    <source>
        <strain evidence="1 2">JCM 10303</strain>
    </source>
</reference>
<evidence type="ECO:0000313" key="1">
    <source>
        <dbReference type="EMBL" id="GAA0529427.1"/>
    </source>
</evidence>
<evidence type="ECO:0000313" key="2">
    <source>
        <dbReference type="Proteomes" id="UP001500729"/>
    </source>
</evidence>
<gene>
    <name evidence="1" type="ORF">GCM10009533_30830</name>
</gene>
<evidence type="ECO:0008006" key="3">
    <source>
        <dbReference type="Google" id="ProtNLM"/>
    </source>
</evidence>
<dbReference type="Proteomes" id="UP001500729">
    <property type="component" value="Unassembled WGS sequence"/>
</dbReference>
<proteinExistence type="predicted"/>
<dbReference type="RefSeq" id="WP_009946021.1">
    <property type="nucleotide sequence ID" value="NZ_BAAAGS010000018.1"/>
</dbReference>
<sequence>MTDPFMDALATALAGQAVTALGAAGTAALVKVRELLRRRSDRDPETLAALEAAEGPDAGAPQIKALAERLDRVSQEDPGFGEELRTEGAPIHNDITASENSVVNVNHGNVDKLIQSREIHGGITFN</sequence>
<accession>A0ABN1CYI4</accession>
<dbReference type="EMBL" id="BAAAGS010000018">
    <property type="protein sequence ID" value="GAA0529427.1"/>
    <property type="molecule type" value="Genomic_DNA"/>
</dbReference>
<keyword evidence="2" id="KW-1185">Reference proteome</keyword>
<organism evidence="1 2">
    <name type="scientific">Saccharopolyspora erythraea</name>
    <name type="common">Streptomyces erythraeus</name>
    <dbReference type="NCBI Taxonomy" id="1836"/>
    <lineage>
        <taxon>Bacteria</taxon>
        <taxon>Bacillati</taxon>
        <taxon>Actinomycetota</taxon>
        <taxon>Actinomycetes</taxon>
        <taxon>Pseudonocardiales</taxon>
        <taxon>Pseudonocardiaceae</taxon>
        <taxon>Saccharopolyspora</taxon>
    </lineage>
</organism>
<name>A0ABN1CYI4_SACER</name>